<feature type="domain" description="Serine aminopeptidase S33" evidence="2">
    <location>
        <begin position="13"/>
        <end position="244"/>
    </location>
</feature>
<dbReference type="GO" id="GO:0052689">
    <property type="term" value="F:carboxylic ester hydrolase activity"/>
    <property type="evidence" value="ECO:0007669"/>
    <property type="project" value="InterPro"/>
</dbReference>
<proteinExistence type="predicted"/>
<feature type="active site" description="Nucleophile" evidence="1">
    <location>
        <position position="86"/>
    </location>
</feature>
<feature type="active site" description="Charge relay system" evidence="1">
    <location>
        <position position="208"/>
    </location>
</feature>
<dbReference type="Pfam" id="PF12146">
    <property type="entry name" value="Hydrolase_4"/>
    <property type="match status" value="1"/>
</dbReference>
<dbReference type="InterPro" id="IPR012354">
    <property type="entry name" value="Esterase_lipase"/>
</dbReference>
<dbReference type="PIRSF" id="PIRSF017388">
    <property type="entry name" value="Esterase_lipase"/>
    <property type="match status" value="1"/>
</dbReference>
<name>A0AAC9IXH9_9BURK</name>
<dbReference type="Gene3D" id="3.40.50.1820">
    <property type="entry name" value="alpha/beta hydrolase"/>
    <property type="match status" value="1"/>
</dbReference>
<dbReference type="RefSeq" id="WP_071539181.1">
    <property type="nucleotide sequence ID" value="NZ_CP015016.1"/>
</dbReference>
<evidence type="ECO:0000256" key="1">
    <source>
        <dbReference type="PIRSR" id="PIRSR017388-1"/>
    </source>
</evidence>
<dbReference type="InterPro" id="IPR029058">
    <property type="entry name" value="AB_hydrolase_fold"/>
</dbReference>
<dbReference type="AlphaFoldDB" id="A0AAC9IXH9"/>
<dbReference type="EMBL" id="CP015017">
    <property type="protein sequence ID" value="APC01133.1"/>
    <property type="molecule type" value="Genomic_DNA"/>
</dbReference>
<organism evidence="3 4">
    <name type="scientific">Polynucleobacter asymbioticus</name>
    <dbReference type="NCBI Taxonomy" id="576611"/>
    <lineage>
        <taxon>Bacteria</taxon>
        <taxon>Pseudomonadati</taxon>
        <taxon>Pseudomonadota</taxon>
        <taxon>Betaproteobacteria</taxon>
        <taxon>Burkholderiales</taxon>
        <taxon>Burkholderiaceae</taxon>
        <taxon>Polynucleobacter</taxon>
    </lineage>
</organism>
<sequence length="292" mass="32321">MNNLEKNDASAPLIVLFHGLSSSPLEFNFLGSQLIAAGYRVDTPAIEGYSFGGNASSWKSWLNEAISHVKNLQETESKPITVGGISLGSTMALAVASELNDILGVVALSTTLKYNGWSMPWYRPLIPVGMALGLGDRYKYMEKDPFGIKNPQIRAYIKRVLSSESISDVGGAYMSLRHMHEGNKLCKHVIKNLPNVSSAILTIHAVDDEIANVLNPQLIAKYSSAATLRQIYLGDSYHMITVDNERETVAAEVRNFLDSIYGKIKAEPHEDKILSPELQRFLRNVKRGKERK</sequence>
<evidence type="ECO:0000313" key="3">
    <source>
        <dbReference type="EMBL" id="APC01133.1"/>
    </source>
</evidence>
<dbReference type="SUPFAM" id="SSF53474">
    <property type="entry name" value="alpha/beta-Hydrolases"/>
    <property type="match status" value="1"/>
</dbReference>
<protein>
    <recommendedName>
        <fullName evidence="2">Serine aminopeptidase S33 domain-containing protein</fullName>
    </recommendedName>
</protein>
<reference evidence="3" key="1">
    <citation type="journal article" date="2017" name="Appl. Environ. Microbiol.">
        <title>Microdiversification of a pelagic Polynucleobacter species is mainly driven by acquisition of genomic islands from a partially interspecific gene pool.</title>
        <authorList>
            <person name="Hoetzinger M."/>
            <person name="Hahn M.W."/>
            <person name="Jezberova J."/>
            <person name="Schmidt J."/>
            <person name="Koll U."/>
        </authorList>
    </citation>
    <scope>NUCLEOTIDE SEQUENCE</scope>
    <source>
        <strain evidence="3">MWH-RechtKol4</strain>
    </source>
</reference>
<gene>
    <name evidence="3" type="ORF">AOC25_05650</name>
</gene>
<evidence type="ECO:0000313" key="4">
    <source>
        <dbReference type="Proteomes" id="UP000182060"/>
    </source>
</evidence>
<feature type="active site" description="Charge relay system" evidence="1">
    <location>
        <position position="238"/>
    </location>
</feature>
<dbReference type="Proteomes" id="UP000182060">
    <property type="component" value="Chromosome"/>
</dbReference>
<accession>A0AAC9IXH9</accession>
<dbReference type="InterPro" id="IPR022742">
    <property type="entry name" value="Hydrolase_4"/>
</dbReference>
<evidence type="ECO:0000259" key="2">
    <source>
        <dbReference type="Pfam" id="PF12146"/>
    </source>
</evidence>